<dbReference type="SUPFAM" id="SSF52540">
    <property type="entry name" value="P-loop containing nucleoside triphosphate hydrolases"/>
    <property type="match status" value="1"/>
</dbReference>
<keyword evidence="7" id="KW-1185">Reference proteome</keyword>
<dbReference type="SMART" id="SM00670">
    <property type="entry name" value="PINc"/>
    <property type="match status" value="1"/>
</dbReference>
<evidence type="ECO:0000256" key="4">
    <source>
        <dbReference type="ARBA" id="ARBA00046345"/>
    </source>
</evidence>
<sequence length="471" mass="52978">MTASTQPRLFILDTNVLMHDPMALFNFDEHDIFIPMTVLEELDAAKKGMSEVARNVRETNRLMDQIINGSNFEMLKSGLALDNIYPTKRKAEISHLGKLFFETAPLNADLPVAIPSHKADNQILKVGLALKNEFPDRNVTLVTKDINMRIKASAVGLHSEDYYNDRVLEDADLLYTGYELLPDNFFEQHSDHMKAWQNEGRTFYELKLEPNSHWYPNQCLISPNDSGFSAIIRKIDNQLATLETLTDYGSKSHAVWGINARNVEQNMAMNFLMDPDIDFVSLLGPAGTGKTLLALACGLEQTLDSSIYNEIIMTRATIPIGEDIGFLPGTEEEKMTPWMGALMDNLEVLTASDGQHTDWEKQSTGELVSKRIKIKSLNFMRGRTFMKKYIIIDEAQNITPKQMKTLITRAGAGTKIICLGNIGQIDTPYLTETTSGLTYVVDRFKDWAHGAHMTLKQGERSRLAEFASDVL</sequence>
<comment type="similarity">
    <text evidence="1">Belongs to the PhoH family.</text>
</comment>
<dbReference type="Pfam" id="PF02562">
    <property type="entry name" value="PhoH"/>
    <property type="match status" value="1"/>
</dbReference>
<dbReference type="InterPro" id="IPR003714">
    <property type="entry name" value="PhoH"/>
</dbReference>
<keyword evidence="3" id="KW-0067">ATP-binding</keyword>
<dbReference type="EMBL" id="CP002776">
    <property type="protein sequence ID" value="AEG31610.1"/>
    <property type="molecule type" value="Genomic_DNA"/>
</dbReference>
<dbReference type="InterPro" id="IPR027417">
    <property type="entry name" value="P-loop_NTPase"/>
</dbReference>
<evidence type="ECO:0000256" key="3">
    <source>
        <dbReference type="ARBA" id="ARBA00022840"/>
    </source>
</evidence>
<dbReference type="eggNOG" id="COG1875">
    <property type="taxonomic scope" value="Bacteria"/>
</dbReference>
<dbReference type="OrthoDB" id="9766527at2"/>
<dbReference type="GO" id="GO:0005524">
    <property type="term" value="F:ATP binding"/>
    <property type="evidence" value="ECO:0007669"/>
    <property type="project" value="UniProtKB-KW"/>
</dbReference>
<dbReference type="Proteomes" id="UP000009232">
    <property type="component" value="Chromosome"/>
</dbReference>
<gene>
    <name evidence="6" type="ordered locus">Thicy_0838</name>
</gene>
<dbReference type="FunFam" id="3.40.50.300:FF:000013">
    <property type="entry name" value="PhoH family ATPase"/>
    <property type="match status" value="1"/>
</dbReference>
<dbReference type="HOGENOM" id="CLU_022283_0_0_6"/>
<accession>F6DCM4</accession>
<evidence type="ECO:0000256" key="2">
    <source>
        <dbReference type="ARBA" id="ARBA00022741"/>
    </source>
</evidence>
<reference evidence="6 7" key="1">
    <citation type="submission" date="2011-05" db="EMBL/GenBank/DDBJ databases">
        <title>Complete sequence of Thioalkalimicrobium cyclicum ALM1.</title>
        <authorList>
            <consortium name="US DOE Joint Genome Institute"/>
            <person name="Lucas S."/>
            <person name="Han J."/>
            <person name="Lapidus A."/>
            <person name="Cheng J.-F."/>
            <person name="Goodwin L."/>
            <person name="Pitluck S."/>
            <person name="Peters L."/>
            <person name="Mikhailova N."/>
            <person name="Davenport K."/>
            <person name="Han C."/>
            <person name="Tapia R."/>
            <person name="Land M."/>
            <person name="Hauser L."/>
            <person name="Kyrpides N."/>
            <person name="Ivanova N."/>
            <person name="Pagani I."/>
            <person name="Kappler U."/>
            <person name="Woyke T."/>
        </authorList>
    </citation>
    <scope>NUCLEOTIDE SEQUENCE [LARGE SCALE GENOMIC DNA]</scope>
    <source>
        <strain evidence="7">DSM 14477 / JCM 11371 / ALM1</strain>
    </source>
</reference>
<dbReference type="STRING" id="717773.Thicy_0838"/>
<dbReference type="Gene3D" id="3.40.50.1010">
    <property type="entry name" value="5'-nuclease"/>
    <property type="match status" value="1"/>
</dbReference>
<evidence type="ECO:0000313" key="6">
    <source>
        <dbReference type="EMBL" id="AEG31610.1"/>
    </source>
</evidence>
<dbReference type="KEGG" id="tcy:Thicy_0838"/>
<proteinExistence type="inferred from homology"/>
<evidence type="ECO:0000256" key="1">
    <source>
        <dbReference type="ARBA" id="ARBA00010393"/>
    </source>
</evidence>
<dbReference type="RefSeq" id="WP_013835388.1">
    <property type="nucleotide sequence ID" value="NC_015581.1"/>
</dbReference>
<protein>
    <submittedName>
        <fullName evidence="6">PhoH family protein</fullName>
    </submittedName>
</protein>
<dbReference type="AlphaFoldDB" id="F6DCM4"/>
<dbReference type="PANTHER" id="PTHR30473:SF2">
    <property type="entry name" value="PIN DOMAIN-CONTAINING PROTEIN"/>
    <property type="match status" value="1"/>
</dbReference>
<organism evidence="6 7">
    <name type="scientific">Thiomicrospira cyclica (strain DSM 14477 / JCM 11371 / ALM1)</name>
    <name type="common">Thioalkalimicrobium cyclicum</name>
    <dbReference type="NCBI Taxonomy" id="717773"/>
    <lineage>
        <taxon>Bacteria</taxon>
        <taxon>Pseudomonadati</taxon>
        <taxon>Pseudomonadota</taxon>
        <taxon>Gammaproteobacteria</taxon>
        <taxon>Thiotrichales</taxon>
        <taxon>Piscirickettsiaceae</taxon>
        <taxon>Thiomicrospira</taxon>
    </lineage>
</organism>
<feature type="domain" description="PIN" evidence="5">
    <location>
        <begin position="8"/>
        <end position="150"/>
    </location>
</feature>
<name>F6DCM4_THICA</name>
<dbReference type="CDD" id="cd09883">
    <property type="entry name" value="PIN_VapC_PhoHL-ATPase"/>
    <property type="match status" value="1"/>
</dbReference>
<dbReference type="Gene3D" id="3.40.50.300">
    <property type="entry name" value="P-loop containing nucleotide triphosphate hydrolases"/>
    <property type="match status" value="1"/>
</dbReference>
<comment type="similarity">
    <text evidence="4">In the N-terminal section; belongs to the PINc/VapC protein family.</text>
</comment>
<dbReference type="PANTHER" id="PTHR30473">
    <property type="entry name" value="PROTEIN PHOH"/>
    <property type="match status" value="1"/>
</dbReference>
<evidence type="ECO:0000313" key="7">
    <source>
        <dbReference type="Proteomes" id="UP000009232"/>
    </source>
</evidence>
<dbReference type="InterPro" id="IPR029060">
    <property type="entry name" value="PIN-like_dom_sf"/>
</dbReference>
<dbReference type="InterPro" id="IPR051451">
    <property type="entry name" value="PhoH2-like"/>
</dbReference>
<keyword evidence="2" id="KW-0547">Nucleotide-binding</keyword>
<dbReference type="Pfam" id="PF13638">
    <property type="entry name" value="PIN_4"/>
    <property type="match status" value="1"/>
</dbReference>
<dbReference type="GO" id="GO:0005829">
    <property type="term" value="C:cytosol"/>
    <property type="evidence" value="ECO:0007669"/>
    <property type="project" value="TreeGrafter"/>
</dbReference>
<evidence type="ECO:0000259" key="5">
    <source>
        <dbReference type="SMART" id="SM00670"/>
    </source>
</evidence>
<dbReference type="SUPFAM" id="SSF88723">
    <property type="entry name" value="PIN domain-like"/>
    <property type="match status" value="1"/>
</dbReference>
<dbReference type="InterPro" id="IPR002716">
    <property type="entry name" value="PIN_dom"/>
</dbReference>